<evidence type="ECO:0000256" key="1">
    <source>
        <dbReference type="SAM" id="Phobius"/>
    </source>
</evidence>
<organism evidence="2 3">
    <name type="scientific">Opitutus terrae (strain DSM 11246 / JCM 15787 / PB90-1)</name>
    <dbReference type="NCBI Taxonomy" id="452637"/>
    <lineage>
        <taxon>Bacteria</taxon>
        <taxon>Pseudomonadati</taxon>
        <taxon>Verrucomicrobiota</taxon>
        <taxon>Opitutia</taxon>
        <taxon>Opitutales</taxon>
        <taxon>Opitutaceae</taxon>
        <taxon>Opitutus</taxon>
    </lineage>
</organism>
<dbReference type="STRING" id="452637.Oter_1647"/>
<dbReference type="HOGENOM" id="CLU_136851_2_1_0"/>
<dbReference type="InterPro" id="IPR009937">
    <property type="entry name" value="Phage_holin_3_6"/>
</dbReference>
<dbReference type="OrthoDB" id="198068at2"/>
<dbReference type="EMBL" id="CP001032">
    <property type="protein sequence ID" value="ACB74931.1"/>
    <property type="molecule type" value="Genomic_DNA"/>
</dbReference>
<evidence type="ECO:0000313" key="3">
    <source>
        <dbReference type="Proteomes" id="UP000007013"/>
    </source>
</evidence>
<protein>
    <submittedName>
        <fullName evidence="2">Conserved hypothetical membrane spanning protein</fullName>
    </submittedName>
</protein>
<dbReference type="RefSeq" id="WP_012374468.1">
    <property type="nucleotide sequence ID" value="NC_010571.1"/>
</dbReference>
<feature type="transmembrane region" description="Helical" evidence="1">
    <location>
        <begin position="85"/>
        <end position="106"/>
    </location>
</feature>
<dbReference type="eggNOG" id="COG5393">
    <property type="taxonomic scope" value="Bacteria"/>
</dbReference>
<sequence>MTERGMADGAAPTSGGLLNAVRGLADGLFASAQQRLELFALELHEEKLRAVQLFIWLSVAVFAGGLGLIFASVTAVYLFWETARLPVLITLTLVYLFVAVAAAWAARRCLKRLPKPFEASLAELRSDRACIPPRTWTN</sequence>
<feature type="transmembrane region" description="Helical" evidence="1">
    <location>
        <begin position="53"/>
        <end position="79"/>
    </location>
</feature>
<keyword evidence="1" id="KW-1133">Transmembrane helix</keyword>
<accession>B1ZUP7</accession>
<name>B1ZUP7_OPITP</name>
<gene>
    <name evidence="2" type="ordered locus">Oter_1647</name>
</gene>
<keyword evidence="1" id="KW-0472">Membrane</keyword>
<dbReference type="AlphaFoldDB" id="B1ZUP7"/>
<keyword evidence="1" id="KW-0812">Transmembrane</keyword>
<dbReference type="Proteomes" id="UP000007013">
    <property type="component" value="Chromosome"/>
</dbReference>
<evidence type="ECO:0000313" key="2">
    <source>
        <dbReference type="EMBL" id="ACB74931.1"/>
    </source>
</evidence>
<dbReference type="Pfam" id="PF07332">
    <property type="entry name" value="Phage_holin_3_6"/>
    <property type="match status" value="1"/>
</dbReference>
<proteinExistence type="predicted"/>
<dbReference type="KEGG" id="ote:Oter_1647"/>
<keyword evidence="3" id="KW-1185">Reference proteome</keyword>
<reference evidence="2 3" key="1">
    <citation type="journal article" date="2011" name="J. Bacteriol.">
        <title>Genome sequence of the verrucomicrobium Opitutus terrae PB90-1, an abundant inhabitant of rice paddy soil ecosystems.</title>
        <authorList>
            <person name="van Passel M.W."/>
            <person name="Kant R."/>
            <person name="Palva A."/>
            <person name="Copeland A."/>
            <person name="Lucas S."/>
            <person name="Lapidus A."/>
            <person name="Glavina del Rio T."/>
            <person name="Pitluck S."/>
            <person name="Goltsman E."/>
            <person name="Clum A."/>
            <person name="Sun H."/>
            <person name="Schmutz J."/>
            <person name="Larimer F.W."/>
            <person name="Land M.L."/>
            <person name="Hauser L."/>
            <person name="Kyrpides N."/>
            <person name="Mikhailova N."/>
            <person name="Richardson P.P."/>
            <person name="Janssen P.H."/>
            <person name="de Vos W.M."/>
            <person name="Smidt H."/>
        </authorList>
    </citation>
    <scope>NUCLEOTIDE SEQUENCE [LARGE SCALE GENOMIC DNA]</scope>
    <source>
        <strain evidence="3">DSM 11246 / JCM 15787 / PB90-1</strain>
    </source>
</reference>